<keyword evidence="2" id="KW-1185">Reference proteome</keyword>
<evidence type="ECO:0008006" key="3">
    <source>
        <dbReference type="Google" id="ProtNLM"/>
    </source>
</evidence>
<protein>
    <recommendedName>
        <fullName evidence="3">Polyketide cyclase</fullName>
    </recommendedName>
</protein>
<proteinExistence type="predicted"/>
<evidence type="ECO:0000313" key="2">
    <source>
        <dbReference type="Proteomes" id="UP001359886"/>
    </source>
</evidence>
<dbReference type="Gene3D" id="3.30.530.20">
    <property type="match status" value="1"/>
</dbReference>
<reference evidence="1 2" key="1">
    <citation type="submission" date="2024-02" db="EMBL/GenBank/DDBJ databases">
        <title>A novel Wenzhouxiangellaceae bacterium, isolated from coastal sediments.</title>
        <authorList>
            <person name="Du Z.-J."/>
            <person name="Ye Y.-Q."/>
            <person name="Zhang X.-Y."/>
        </authorList>
    </citation>
    <scope>NUCLEOTIDE SEQUENCE [LARGE SCALE GENOMIC DNA]</scope>
    <source>
        <strain evidence="1 2">CH-27</strain>
    </source>
</reference>
<dbReference type="RefSeq" id="WP_354694316.1">
    <property type="nucleotide sequence ID" value="NZ_JAZHOG010000003.1"/>
</dbReference>
<gene>
    <name evidence="1" type="ORF">V3330_05110</name>
</gene>
<comment type="caution">
    <text evidence="1">The sequence shown here is derived from an EMBL/GenBank/DDBJ whole genome shotgun (WGS) entry which is preliminary data.</text>
</comment>
<dbReference type="InterPro" id="IPR023393">
    <property type="entry name" value="START-like_dom_sf"/>
</dbReference>
<organism evidence="1 2">
    <name type="scientific">Elongatibacter sediminis</name>
    <dbReference type="NCBI Taxonomy" id="3119006"/>
    <lineage>
        <taxon>Bacteria</taxon>
        <taxon>Pseudomonadati</taxon>
        <taxon>Pseudomonadota</taxon>
        <taxon>Gammaproteobacteria</taxon>
        <taxon>Chromatiales</taxon>
        <taxon>Wenzhouxiangellaceae</taxon>
        <taxon>Elongatibacter</taxon>
    </lineage>
</organism>
<sequence length="151" mass="16833">MHSDPHCQTASIAVRVPAIQAFEYMSDGQRQGEWTLGSWNRRHILNTPAGDVFAGESLVDGSTLYVRPRGHVDSLLVDYDVGPSPDSLVHLISARIIPGPNLGRSENECVITLMSWRGQTDSDEAWTLDSHLFNAEMLIIRNRLEGSFRTE</sequence>
<name>A0AAW9R7E9_9GAMM</name>
<dbReference type="AlphaFoldDB" id="A0AAW9R7E9"/>
<dbReference type="EMBL" id="JAZHOG010000003">
    <property type="protein sequence ID" value="MEJ8566995.1"/>
    <property type="molecule type" value="Genomic_DNA"/>
</dbReference>
<accession>A0AAW9R7E9</accession>
<dbReference type="Proteomes" id="UP001359886">
    <property type="component" value="Unassembled WGS sequence"/>
</dbReference>
<evidence type="ECO:0000313" key="1">
    <source>
        <dbReference type="EMBL" id="MEJ8566995.1"/>
    </source>
</evidence>